<organism evidence="9 10">
    <name type="scientific">Aphis glycines</name>
    <name type="common">Soybean aphid</name>
    <dbReference type="NCBI Taxonomy" id="307491"/>
    <lineage>
        <taxon>Eukaryota</taxon>
        <taxon>Metazoa</taxon>
        <taxon>Ecdysozoa</taxon>
        <taxon>Arthropoda</taxon>
        <taxon>Hexapoda</taxon>
        <taxon>Insecta</taxon>
        <taxon>Pterygota</taxon>
        <taxon>Neoptera</taxon>
        <taxon>Paraneoptera</taxon>
        <taxon>Hemiptera</taxon>
        <taxon>Sternorrhyncha</taxon>
        <taxon>Aphidomorpha</taxon>
        <taxon>Aphidoidea</taxon>
        <taxon>Aphididae</taxon>
        <taxon>Aphidini</taxon>
        <taxon>Aphis</taxon>
        <taxon>Aphis</taxon>
    </lineage>
</organism>
<dbReference type="GO" id="GO:0000122">
    <property type="term" value="P:negative regulation of transcription by RNA polymerase II"/>
    <property type="evidence" value="ECO:0007669"/>
    <property type="project" value="InterPro"/>
</dbReference>
<evidence type="ECO:0000256" key="7">
    <source>
        <dbReference type="SAM" id="MobiDB-lite"/>
    </source>
</evidence>
<dbReference type="AlphaFoldDB" id="A0A6G0TYV7"/>
<dbReference type="GO" id="GO:0017025">
    <property type="term" value="F:TBP-class protein binding"/>
    <property type="evidence" value="ECO:0007669"/>
    <property type="project" value="TreeGrafter"/>
</dbReference>
<dbReference type="InterPro" id="IPR003958">
    <property type="entry name" value="CBFA_NFYB_domain"/>
</dbReference>
<dbReference type="PANTHER" id="PTHR46138:SF1">
    <property type="entry name" value="PROTEIN DR1"/>
    <property type="match status" value="1"/>
</dbReference>
<feature type="compositionally biased region" description="Low complexity" evidence="7">
    <location>
        <begin position="236"/>
        <end position="253"/>
    </location>
</feature>
<protein>
    <recommendedName>
        <fullName evidence="3">Protein Dr1</fullName>
    </recommendedName>
    <alternativeName>
        <fullName evidence="6">Down-regulator of transcription 1</fullName>
    </alternativeName>
    <alternativeName>
        <fullName evidence="5">Negative cofactor 2-beta</fullName>
    </alternativeName>
</protein>
<dbReference type="GO" id="GO:0017054">
    <property type="term" value="C:negative cofactor 2 complex"/>
    <property type="evidence" value="ECO:0007669"/>
    <property type="project" value="InterPro"/>
</dbReference>
<evidence type="ECO:0000256" key="3">
    <source>
        <dbReference type="ARBA" id="ARBA00018742"/>
    </source>
</evidence>
<keyword evidence="4" id="KW-0539">Nucleus</keyword>
<sequence>MFCVLSSQLTIIDTCSKSDYLYQDVKDLFNIIILLCPKLHFISYGNNMSMIQPSNTMSENDGLIPCCSTSNPIPSSNITDSNPNHTKTTQISNCNTSSLNDGCSNPGPSNEDEELTLPRASVNKMIKDALPNIRVANDVREMIMNCCTEFIHLVSSEANQVCMAQQKKTINAEHLLTALDHLGFGDYRAQAEEVGKDCQSKRRRQSTRLENLGIPEEELLRQQQELFAKAREEQMAQEQQQWQELQAAAQRAAIKPKTEESSDEDDYS</sequence>
<dbReference type="InterPro" id="IPR009072">
    <property type="entry name" value="Histone-fold"/>
</dbReference>
<evidence type="ECO:0000256" key="4">
    <source>
        <dbReference type="ARBA" id="ARBA00023242"/>
    </source>
</evidence>
<evidence type="ECO:0000259" key="8">
    <source>
        <dbReference type="Pfam" id="PF00808"/>
    </source>
</evidence>
<evidence type="ECO:0000256" key="6">
    <source>
        <dbReference type="ARBA" id="ARBA00032651"/>
    </source>
</evidence>
<proteinExistence type="inferred from homology"/>
<dbReference type="CDD" id="cd22905">
    <property type="entry name" value="HFD_Dr1"/>
    <property type="match status" value="1"/>
</dbReference>
<dbReference type="Gene3D" id="1.10.20.10">
    <property type="entry name" value="Histone, subunit A"/>
    <property type="match status" value="1"/>
</dbReference>
<evidence type="ECO:0000256" key="2">
    <source>
        <dbReference type="ARBA" id="ARBA00009245"/>
    </source>
</evidence>
<dbReference type="InterPro" id="IPR042225">
    <property type="entry name" value="Ncb2"/>
</dbReference>
<dbReference type="FunFam" id="1.10.20.10:FF:000019">
    <property type="entry name" value="Negative cofactor 2 beta"/>
    <property type="match status" value="1"/>
</dbReference>
<dbReference type="GO" id="GO:0016251">
    <property type="term" value="F:RNA polymerase II general transcription initiation factor activity"/>
    <property type="evidence" value="ECO:0007669"/>
    <property type="project" value="TreeGrafter"/>
</dbReference>
<accession>A0A6G0TYV7</accession>
<feature type="region of interest" description="Disordered" evidence="7">
    <location>
        <begin position="231"/>
        <end position="268"/>
    </location>
</feature>
<comment type="caution">
    <text evidence="9">The sequence shown here is derived from an EMBL/GenBank/DDBJ whole genome shotgun (WGS) entry which is preliminary data.</text>
</comment>
<feature type="domain" description="Transcription factor CBF/NF-Y/archaeal histone" evidence="8">
    <location>
        <begin position="116"/>
        <end position="179"/>
    </location>
</feature>
<dbReference type="Pfam" id="PF00808">
    <property type="entry name" value="CBFD_NFYB_HMF"/>
    <property type="match status" value="1"/>
</dbReference>
<name>A0A6G0TYV7_APHGL</name>
<dbReference type="PANTHER" id="PTHR46138">
    <property type="entry name" value="PROTEIN DR1"/>
    <property type="match status" value="1"/>
</dbReference>
<dbReference type="GO" id="GO:0046982">
    <property type="term" value="F:protein heterodimerization activity"/>
    <property type="evidence" value="ECO:0007669"/>
    <property type="project" value="InterPro"/>
</dbReference>
<dbReference type="Proteomes" id="UP000475862">
    <property type="component" value="Unassembled WGS sequence"/>
</dbReference>
<dbReference type="GO" id="GO:0051123">
    <property type="term" value="P:RNA polymerase II preinitiation complex assembly"/>
    <property type="evidence" value="ECO:0007669"/>
    <property type="project" value="TreeGrafter"/>
</dbReference>
<evidence type="ECO:0000313" key="10">
    <source>
        <dbReference type="Proteomes" id="UP000475862"/>
    </source>
</evidence>
<evidence type="ECO:0000256" key="5">
    <source>
        <dbReference type="ARBA" id="ARBA00030451"/>
    </source>
</evidence>
<dbReference type="EMBL" id="VYZN01000013">
    <property type="protein sequence ID" value="KAE9541294.1"/>
    <property type="molecule type" value="Genomic_DNA"/>
</dbReference>
<comment type="similarity">
    <text evidence="2">Belongs to the NC2 beta/DR1 family.</text>
</comment>
<gene>
    <name evidence="9" type="ORF">AGLY_004539</name>
</gene>
<evidence type="ECO:0000256" key="1">
    <source>
        <dbReference type="ARBA" id="ARBA00004123"/>
    </source>
</evidence>
<evidence type="ECO:0000313" key="9">
    <source>
        <dbReference type="EMBL" id="KAE9541294.1"/>
    </source>
</evidence>
<dbReference type="OrthoDB" id="601405at2759"/>
<comment type="subcellular location">
    <subcellularLocation>
        <location evidence="1">Nucleus</location>
    </subcellularLocation>
</comment>
<dbReference type="SUPFAM" id="SSF47113">
    <property type="entry name" value="Histone-fold"/>
    <property type="match status" value="1"/>
</dbReference>
<keyword evidence="10" id="KW-1185">Reference proteome</keyword>
<reference evidence="9 10" key="1">
    <citation type="submission" date="2019-08" db="EMBL/GenBank/DDBJ databases">
        <title>The genome of the soybean aphid Biotype 1, its phylome, world population structure and adaptation to the North American continent.</title>
        <authorList>
            <person name="Giordano R."/>
            <person name="Donthu R.K."/>
            <person name="Hernandez A.G."/>
            <person name="Wright C.L."/>
            <person name="Zimin A.V."/>
        </authorList>
    </citation>
    <scope>NUCLEOTIDE SEQUENCE [LARGE SCALE GENOMIC DNA]</scope>
    <source>
        <tissue evidence="9">Whole aphids</tissue>
    </source>
</reference>